<protein>
    <submittedName>
        <fullName evidence="3">Uncharacterized protein LOC106061174 isoform X1</fullName>
    </submittedName>
    <submittedName>
        <fullName evidence="4">Uncharacterized protein LOC106061174 isoform X2</fullName>
    </submittedName>
</protein>
<dbReference type="AlphaFoldDB" id="A0A9W3AJ58"/>
<sequence>MSYPHCYVYVMAYVGDHFKPVYRADNDPACGMMLFEPPFSVPVCYSWDSQTVEDWLVDTGFGRYRPHFRKNGIEGRQLLALTDDDLRNMNIIDRHDASGIMGNIQMVRQTYRHMHPEELPGLPYNYYRALYFGDQPPVPRRGEISYSTPSVNSTLTVRRLQSVAGEDKFGWFHRNRPTPLI</sequence>
<dbReference type="RefSeq" id="XP_055887169.1">
    <property type="nucleotide sequence ID" value="XM_056031194.1"/>
</dbReference>
<dbReference type="SMART" id="SM00454">
    <property type="entry name" value="SAM"/>
    <property type="match status" value="1"/>
</dbReference>
<name>A0A9W3AJ58_BIOGL</name>
<gene>
    <name evidence="3 4" type="primary">LOC106061174</name>
</gene>
<evidence type="ECO:0000259" key="1">
    <source>
        <dbReference type="PROSITE" id="PS50105"/>
    </source>
</evidence>
<evidence type="ECO:0000313" key="4">
    <source>
        <dbReference type="RefSeq" id="XP_055887170.1"/>
    </source>
</evidence>
<evidence type="ECO:0000313" key="2">
    <source>
        <dbReference type="Proteomes" id="UP001165740"/>
    </source>
</evidence>
<feature type="domain" description="SAM" evidence="1">
    <location>
        <begin position="47"/>
        <end position="110"/>
    </location>
</feature>
<dbReference type="InterPro" id="IPR001660">
    <property type="entry name" value="SAM"/>
</dbReference>
<evidence type="ECO:0000313" key="3">
    <source>
        <dbReference type="RefSeq" id="XP_055887169.1"/>
    </source>
</evidence>
<dbReference type="OrthoDB" id="6045271at2759"/>
<keyword evidence="2" id="KW-1185">Reference proteome</keyword>
<dbReference type="PROSITE" id="PS50105">
    <property type="entry name" value="SAM_DOMAIN"/>
    <property type="match status" value="1"/>
</dbReference>
<dbReference type="Gene3D" id="1.10.150.50">
    <property type="entry name" value="Transcription Factor, Ets-1"/>
    <property type="match status" value="1"/>
</dbReference>
<proteinExistence type="predicted"/>
<dbReference type="Pfam" id="PF00536">
    <property type="entry name" value="SAM_1"/>
    <property type="match status" value="1"/>
</dbReference>
<dbReference type="RefSeq" id="XP_055887170.1">
    <property type="nucleotide sequence ID" value="XM_056031195.1"/>
</dbReference>
<organism evidence="2 4">
    <name type="scientific">Biomphalaria glabrata</name>
    <name type="common">Bloodfluke planorb</name>
    <name type="synonym">Freshwater snail</name>
    <dbReference type="NCBI Taxonomy" id="6526"/>
    <lineage>
        <taxon>Eukaryota</taxon>
        <taxon>Metazoa</taxon>
        <taxon>Spiralia</taxon>
        <taxon>Lophotrochozoa</taxon>
        <taxon>Mollusca</taxon>
        <taxon>Gastropoda</taxon>
        <taxon>Heterobranchia</taxon>
        <taxon>Euthyneura</taxon>
        <taxon>Panpulmonata</taxon>
        <taxon>Hygrophila</taxon>
        <taxon>Lymnaeoidea</taxon>
        <taxon>Planorbidae</taxon>
        <taxon>Biomphalaria</taxon>
    </lineage>
</organism>
<reference evidence="3 4" key="1">
    <citation type="submission" date="2025-04" db="UniProtKB">
        <authorList>
            <consortium name="RefSeq"/>
        </authorList>
    </citation>
    <scope>IDENTIFICATION</scope>
</reference>
<dbReference type="InterPro" id="IPR013761">
    <property type="entry name" value="SAM/pointed_sf"/>
</dbReference>
<dbReference type="Proteomes" id="UP001165740">
    <property type="component" value="Chromosome 5"/>
</dbReference>
<dbReference type="SUPFAM" id="SSF47769">
    <property type="entry name" value="SAM/Pointed domain"/>
    <property type="match status" value="1"/>
</dbReference>
<dbReference type="CDD" id="cd09487">
    <property type="entry name" value="SAM_superfamily"/>
    <property type="match status" value="1"/>
</dbReference>
<dbReference type="GeneID" id="106061174"/>
<accession>A0A9W3AJ58</accession>